<keyword evidence="2" id="KW-1133">Transmembrane helix</keyword>
<evidence type="ECO:0000256" key="3">
    <source>
        <dbReference type="SAM" id="SignalP"/>
    </source>
</evidence>
<feature type="compositionally biased region" description="Low complexity" evidence="1">
    <location>
        <begin position="220"/>
        <end position="252"/>
    </location>
</feature>
<dbReference type="EMBL" id="MKQR01000017">
    <property type="protein sequence ID" value="OLR92144.1"/>
    <property type="molecule type" value="Genomic_DNA"/>
</dbReference>
<dbReference type="InterPro" id="IPR006311">
    <property type="entry name" value="TAT_signal"/>
</dbReference>
<dbReference type="NCBIfam" id="NF040603">
    <property type="entry name" value="choice_anch_P"/>
    <property type="match status" value="1"/>
</dbReference>
<feature type="compositionally biased region" description="Gly residues" evidence="1">
    <location>
        <begin position="205"/>
        <end position="219"/>
    </location>
</feature>
<dbReference type="Proteomes" id="UP000186040">
    <property type="component" value="Unassembled WGS sequence"/>
</dbReference>
<keyword evidence="3" id="KW-0732">Signal</keyword>
<protein>
    <recommendedName>
        <fullName evidence="6">Gram-positive cocci surface proteins LPxTG domain-containing protein</fullName>
    </recommendedName>
</protein>
<organism evidence="4 5">
    <name type="scientific">Actinokineospora bangkokensis</name>
    <dbReference type="NCBI Taxonomy" id="1193682"/>
    <lineage>
        <taxon>Bacteria</taxon>
        <taxon>Bacillati</taxon>
        <taxon>Actinomycetota</taxon>
        <taxon>Actinomycetes</taxon>
        <taxon>Pseudonocardiales</taxon>
        <taxon>Pseudonocardiaceae</taxon>
        <taxon>Actinokineospora</taxon>
    </lineage>
</organism>
<keyword evidence="5" id="KW-1185">Reference proteome</keyword>
<feature type="signal peptide" evidence="3">
    <location>
        <begin position="1"/>
        <end position="30"/>
    </location>
</feature>
<sequence>MRHRRLALACTAAGTAALTALLAHPATAQAGPTGSAFALSVQAQALGGTAAVSVGPGPVATYPAGGEKALAKVDLDKLNIHARVIDAKSGVTGGVLTSTATLADVNVMGKVKASVITATCSTGGSTPTGSSTLAELEVLGQKVAVAAHAKIELPGLTVAVDEQVKGPDGSLTVNALHITFGGGALAQLGSGELIISQAKCAAGSTTGGNDNGGNNGGGTTTKPTTPAGNTGDDEGTTTAAPAPTSTTPATGSGTDGSGDNGTTTGTRPVANQEDLASTGASGILPLTLGGTALLAAGGGAFWWARRKRAAL</sequence>
<feature type="chain" id="PRO_5038903955" description="Gram-positive cocci surface proteins LPxTG domain-containing protein" evidence="3">
    <location>
        <begin position="31"/>
        <end position="311"/>
    </location>
</feature>
<reference evidence="4 5" key="1">
    <citation type="submission" date="2016-10" db="EMBL/GenBank/DDBJ databases">
        <title>The Draft Genome Sequence of Actinokineospora bangkokensis 44EHWT reveals the biosynthetic pathway of antifungal compounds Thailandins with unusual extender unit butylmalonyl-CoA.</title>
        <authorList>
            <person name="Greule A."/>
            <person name="Intra B."/>
            <person name="Flemming S."/>
            <person name="Rommel M.G."/>
            <person name="Panbangred W."/>
            <person name="Bechthold A."/>
        </authorList>
    </citation>
    <scope>NUCLEOTIDE SEQUENCE [LARGE SCALE GENOMIC DNA]</scope>
    <source>
        <strain evidence="4 5">44EHW</strain>
    </source>
</reference>
<keyword evidence="2" id="KW-0812">Transmembrane</keyword>
<gene>
    <name evidence="4" type="ORF">BJP25_22665</name>
</gene>
<evidence type="ECO:0000256" key="2">
    <source>
        <dbReference type="SAM" id="Phobius"/>
    </source>
</evidence>
<dbReference type="AlphaFoldDB" id="A0A1Q9LJH2"/>
<comment type="caution">
    <text evidence="4">The sequence shown here is derived from an EMBL/GenBank/DDBJ whole genome shotgun (WGS) entry which is preliminary data.</text>
</comment>
<evidence type="ECO:0008006" key="6">
    <source>
        <dbReference type="Google" id="ProtNLM"/>
    </source>
</evidence>
<dbReference type="RefSeq" id="WP_075976032.1">
    <property type="nucleotide sequence ID" value="NZ_MKQR01000017.1"/>
</dbReference>
<feature type="region of interest" description="Disordered" evidence="1">
    <location>
        <begin position="205"/>
        <end position="269"/>
    </location>
</feature>
<name>A0A1Q9LJH2_9PSEU</name>
<dbReference type="PROSITE" id="PS51318">
    <property type="entry name" value="TAT"/>
    <property type="match status" value="1"/>
</dbReference>
<dbReference type="OrthoDB" id="3686194at2"/>
<evidence type="ECO:0000256" key="1">
    <source>
        <dbReference type="SAM" id="MobiDB-lite"/>
    </source>
</evidence>
<dbReference type="NCBIfam" id="TIGR01167">
    <property type="entry name" value="LPXTG_anchor"/>
    <property type="match status" value="1"/>
</dbReference>
<evidence type="ECO:0000313" key="4">
    <source>
        <dbReference type="EMBL" id="OLR92144.1"/>
    </source>
</evidence>
<evidence type="ECO:0000313" key="5">
    <source>
        <dbReference type="Proteomes" id="UP000186040"/>
    </source>
</evidence>
<accession>A0A1Q9LJH2</accession>
<proteinExistence type="predicted"/>
<keyword evidence="2" id="KW-0472">Membrane</keyword>
<dbReference type="STRING" id="1193682.BJP25_22665"/>
<feature type="transmembrane region" description="Helical" evidence="2">
    <location>
        <begin position="283"/>
        <end position="304"/>
    </location>
</feature>